<evidence type="ECO:0000256" key="1">
    <source>
        <dbReference type="SAM" id="MobiDB-lite"/>
    </source>
</evidence>
<dbReference type="CDD" id="cd09487">
    <property type="entry name" value="SAM_superfamily"/>
    <property type="match status" value="1"/>
</dbReference>
<reference evidence="4" key="1">
    <citation type="submission" date="2025-08" db="UniProtKB">
        <authorList>
            <consortium name="RefSeq"/>
        </authorList>
    </citation>
    <scope>IDENTIFICATION</scope>
    <source>
        <strain evidence="4">11010-0011.00</strain>
        <tissue evidence="4">Whole body</tissue>
    </source>
</reference>
<feature type="compositionally biased region" description="Polar residues" evidence="1">
    <location>
        <begin position="103"/>
        <end position="120"/>
    </location>
</feature>
<feature type="compositionally biased region" description="Low complexity" evidence="1">
    <location>
        <begin position="15"/>
        <end position="24"/>
    </location>
</feature>
<dbReference type="AlphaFoldDB" id="A0A6J2T7G3"/>
<dbReference type="SUPFAM" id="SSF47769">
    <property type="entry name" value="SAM/Pointed domain"/>
    <property type="match status" value="1"/>
</dbReference>
<organism evidence="3 4">
    <name type="scientific">Drosophila lebanonensis</name>
    <name type="common">Fruit fly</name>
    <name type="synonym">Scaptodrosophila lebanonensis</name>
    <dbReference type="NCBI Taxonomy" id="7225"/>
    <lineage>
        <taxon>Eukaryota</taxon>
        <taxon>Metazoa</taxon>
        <taxon>Ecdysozoa</taxon>
        <taxon>Arthropoda</taxon>
        <taxon>Hexapoda</taxon>
        <taxon>Insecta</taxon>
        <taxon>Pterygota</taxon>
        <taxon>Neoptera</taxon>
        <taxon>Endopterygota</taxon>
        <taxon>Diptera</taxon>
        <taxon>Brachycera</taxon>
        <taxon>Muscomorpha</taxon>
        <taxon>Ephydroidea</taxon>
        <taxon>Drosophilidae</taxon>
        <taxon>Scaptodrosophila</taxon>
    </lineage>
</organism>
<evidence type="ECO:0000313" key="3">
    <source>
        <dbReference type="Proteomes" id="UP000504634"/>
    </source>
</evidence>
<gene>
    <name evidence="4" type="primary">LOC115622895</name>
</gene>
<feature type="compositionally biased region" description="Polar residues" evidence="1">
    <location>
        <begin position="25"/>
        <end position="36"/>
    </location>
</feature>
<feature type="compositionally biased region" description="Low complexity" evidence="1">
    <location>
        <begin position="84"/>
        <end position="102"/>
    </location>
</feature>
<feature type="compositionally biased region" description="Basic and acidic residues" evidence="1">
    <location>
        <begin position="1"/>
        <end position="12"/>
    </location>
</feature>
<dbReference type="OrthoDB" id="539213at2759"/>
<sequence>MNRYDRAYRDPRSPLTPLTPLATPSFNFDSVGSNTPIAEPHMQRKNSFRGLKPSRLLSAHPQQQPSRRRASTPQRFSEDFMRTRSVFSPNSSANSSGSRTRSTISQDCTANSTGSTTGRNVTTASMRSISNIMGHSGSSTRIDTGCSYGSTSGREFKQGSPVEHPTLSPRVRSLLNRTGNSHLTELFTRQEIDIDVLIQMTLEDLEALGVKGAKELKLAMQVIQIAKKFFRK</sequence>
<dbReference type="Proteomes" id="UP000504634">
    <property type="component" value="Unplaced"/>
</dbReference>
<dbReference type="Gene3D" id="1.10.150.50">
    <property type="entry name" value="Transcription Factor, Ets-1"/>
    <property type="match status" value="1"/>
</dbReference>
<evidence type="ECO:0000259" key="2">
    <source>
        <dbReference type="SMART" id="SM00454"/>
    </source>
</evidence>
<name>A0A6J2T7G3_DROLE</name>
<protein>
    <submittedName>
        <fullName evidence="4">Uncharacterized protein LOC115622895</fullName>
    </submittedName>
</protein>
<dbReference type="InterPro" id="IPR001660">
    <property type="entry name" value="SAM"/>
</dbReference>
<evidence type="ECO:0000313" key="4">
    <source>
        <dbReference type="RefSeq" id="XP_030372871.1"/>
    </source>
</evidence>
<feature type="region of interest" description="Disordered" evidence="1">
    <location>
        <begin position="57"/>
        <end position="120"/>
    </location>
</feature>
<feature type="compositionally biased region" description="Polar residues" evidence="1">
    <location>
        <begin position="60"/>
        <end position="75"/>
    </location>
</feature>
<dbReference type="RefSeq" id="XP_030372871.1">
    <property type="nucleotide sequence ID" value="XM_030517011.1"/>
</dbReference>
<dbReference type="Pfam" id="PF07647">
    <property type="entry name" value="SAM_2"/>
    <property type="match status" value="1"/>
</dbReference>
<feature type="domain" description="SAM" evidence="2">
    <location>
        <begin position="163"/>
        <end position="229"/>
    </location>
</feature>
<feature type="region of interest" description="Disordered" evidence="1">
    <location>
        <begin position="1"/>
        <end position="43"/>
    </location>
</feature>
<proteinExistence type="predicted"/>
<keyword evidence="3" id="KW-1185">Reference proteome</keyword>
<accession>A0A6J2T7G3</accession>
<dbReference type="SMART" id="SM00454">
    <property type="entry name" value="SAM"/>
    <property type="match status" value="1"/>
</dbReference>
<dbReference type="GeneID" id="115622895"/>
<dbReference type="InterPro" id="IPR013761">
    <property type="entry name" value="SAM/pointed_sf"/>
</dbReference>